<dbReference type="AlphaFoldDB" id="A0A4V0YDP2"/>
<dbReference type="Proteomes" id="UP000293995">
    <property type="component" value="Chromosome"/>
</dbReference>
<dbReference type="KEGG" id="mprt:ET475_16450"/>
<reference evidence="1 2" key="1">
    <citation type="submission" date="2019-01" db="EMBL/GenBank/DDBJ databases">
        <title>Genome sequencing of strain DFW100M-13.</title>
        <authorList>
            <person name="Heo J."/>
            <person name="Kim S.-J."/>
            <person name="Kim J.-S."/>
            <person name="Hong S.-B."/>
            <person name="Kwon S.-W."/>
        </authorList>
    </citation>
    <scope>NUCLEOTIDE SEQUENCE [LARGE SCALE GENOMIC DNA]</scope>
    <source>
        <strain evidence="1 2">DFW100M-13</strain>
    </source>
</reference>
<name>A0A4V0YDP2_9MICO</name>
<dbReference type="OrthoDB" id="69057at2"/>
<accession>A0A4V0YDP2</accession>
<proteinExistence type="predicted"/>
<organism evidence="1 2">
    <name type="scientific">Microbacterium protaetiae</name>
    <dbReference type="NCBI Taxonomy" id="2509458"/>
    <lineage>
        <taxon>Bacteria</taxon>
        <taxon>Bacillati</taxon>
        <taxon>Actinomycetota</taxon>
        <taxon>Actinomycetes</taxon>
        <taxon>Micrococcales</taxon>
        <taxon>Microbacteriaceae</taxon>
        <taxon>Microbacterium</taxon>
    </lineage>
</organism>
<keyword evidence="2" id="KW-1185">Reference proteome</keyword>
<evidence type="ECO:0000313" key="1">
    <source>
        <dbReference type="EMBL" id="QAY61401.1"/>
    </source>
</evidence>
<dbReference type="RefSeq" id="WP_129392767.1">
    <property type="nucleotide sequence ID" value="NZ_CP035494.1"/>
</dbReference>
<dbReference type="EMBL" id="CP035494">
    <property type="protein sequence ID" value="QAY61401.1"/>
    <property type="molecule type" value="Genomic_DNA"/>
</dbReference>
<gene>
    <name evidence="1" type="ORF">ET475_16450</name>
</gene>
<sequence>MRTTASHTIGIPHLVELLREVPSDASADQYRQAVVEDNILGRPTLAGRQRSFRHLRELYFLDPGRVEFAALRSLWDIDPAAQPLLAGLLAFTRDEVLRASFAAVADLPVGSGVTSADLTAAVAAQFGNEMSESTLGKTGRNTGACWTQTGHLAGRAKKVRTEVEARPVAIAYAAYLGHLAGGRGLGVLDNPWSQILGLAPGRTLEALRDAHTQGLLDLLVAGNVVDVSFPTFGGVA</sequence>
<protein>
    <submittedName>
        <fullName evidence="1">Uncharacterized protein</fullName>
    </submittedName>
</protein>
<evidence type="ECO:0000313" key="2">
    <source>
        <dbReference type="Proteomes" id="UP000293995"/>
    </source>
</evidence>